<dbReference type="EMBL" id="CAJHNH020001035">
    <property type="protein sequence ID" value="CAG5121191.1"/>
    <property type="molecule type" value="Genomic_DNA"/>
</dbReference>
<comment type="subcellular location">
    <subcellularLocation>
        <location evidence="2">Nucleus</location>
    </subcellularLocation>
</comment>
<keyword evidence="7" id="KW-0227">DNA damage</keyword>
<proteinExistence type="inferred from homology"/>
<evidence type="ECO:0000259" key="26">
    <source>
        <dbReference type="PROSITE" id="PS50016"/>
    </source>
</evidence>
<dbReference type="SMART" id="SM00249">
    <property type="entry name" value="PHD"/>
    <property type="match status" value="2"/>
</dbReference>
<evidence type="ECO:0000256" key="13">
    <source>
        <dbReference type="ARBA" id="ARBA00023054"/>
    </source>
</evidence>
<evidence type="ECO:0000256" key="3">
    <source>
        <dbReference type="ARBA" id="ARBA00011903"/>
    </source>
</evidence>
<evidence type="ECO:0000256" key="2">
    <source>
        <dbReference type="ARBA" id="ARBA00004123"/>
    </source>
</evidence>
<evidence type="ECO:0000256" key="5">
    <source>
        <dbReference type="ARBA" id="ARBA00022723"/>
    </source>
</evidence>
<feature type="compositionally biased region" description="Basic and acidic residues" evidence="24">
    <location>
        <begin position="361"/>
        <end position="384"/>
    </location>
</feature>
<dbReference type="Pfam" id="PF15613">
    <property type="entry name" value="WSD"/>
    <property type="match status" value="1"/>
</dbReference>
<dbReference type="InterPro" id="IPR047256">
    <property type="entry name" value="BAZ1B_PHD"/>
</dbReference>
<evidence type="ECO:0000256" key="19">
    <source>
        <dbReference type="ARBA" id="ARBA00061696"/>
    </source>
</evidence>
<keyword evidence="10" id="KW-0862">Zinc</keyword>
<evidence type="ECO:0000256" key="9">
    <source>
        <dbReference type="ARBA" id="ARBA00022777"/>
    </source>
</evidence>
<evidence type="ECO:0000256" key="21">
    <source>
        <dbReference type="ARBA" id="ARBA00076449"/>
    </source>
</evidence>
<evidence type="ECO:0000256" key="8">
    <source>
        <dbReference type="ARBA" id="ARBA00022771"/>
    </source>
</evidence>
<evidence type="ECO:0000256" key="16">
    <source>
        <dbReference type="ARBA" id="ARBA00023163"/>
    </source>
</evidence>
<dbReference type="GO" id="GO:0090535">
    <property type="term" value="C:WICH complex"/>
    <property type="evidence" value="ECO:0007669"/>
    <property type="project" value="InterPro"/>
</dbReference>
<dbReference type="InterPro" id="IPR047174">
    <property type="entry name" value="BAZ1B"/>
</dbReference>
<comment type="cofactor">
    <cofactor evidence="1">
        <name>Mn(2+)</name>
        <dbReference type="ChEBI" id="CHEBI:29035"/>
    </cofactor>
</comment>
<keyword evidence="4" id="KW-0808">Transferase</keyword>
<comment type="catalytic activity">
    <reaction evidence="18">
        <text>L-tyrosyl-[protein] + ATP = O-phospho-L-tyrosyl-[protein] + ADP + H(+)</text>
        <dbReference type="Rhea" id="RHEA:10596"/>
        <dbReference type="Rhea" id="RHEA-COMP:10136"/>
        <dbReference type="Rhea" id="RHEA-COMP:20101"/>
        <dbReference type="ChEBI" id="CHEBI:15378"/>
        <dbReference type="ChEBI" id="CHEBI:30616"/>
        <dbReference type="ChEBI" id="CHEBI:46858"/>
        <dbReference type="ChEBI" id="CHEBI:61978"/>
        <dbReference type="ChEBI" id="CHEBI:456216"/>
        <dbReference type="EC" id="2.7.10.2"/>
    </reaction>
</comment>
<dbReference type="InterPro" id="IPR019787">
    <property type="entry name" value="Znf_PHD-finger"/>
</dbReference>
<dbReference type="FunFam" id="3.30.40.10:FF:000131">
    <property type="entry name" value="tyrosine-protein kinase BAZ1B isoform X1"/>
    <property type="match status" value="1"/>
</dbReference>
<evidence type="ECO:0000259" key="25">
    <source>
        <dbReference type="PROSITE" id="PS50014"/>
    </source>
</evidence>
<evidence type="ECO:0000313" key="29">
    <source>
        <dbReference type="Proteomes" id="UP000678393"/>
    </source>
</evidence>
<feature type="compositionally biased region" description="Basic and acidic residues" evidence="24">
    <location>
        <begin position="594"/>
        <end position="606"/>
    </location>
</feature>
<dbReference type="InterPro" id="IPR019786">
    <property type="entry name" value="Zinc_finger_PHD-type_CS"/>
</dbReference>
<dbReference type="EC" id="2.7.10.2" evidence="3"/>
<evidence type="ECO:0000256" key="10">
    <source>
        <dbReference type="ARBA" id="ARBA00022833"/>
    </source>
</evidence>
<keyword evidence="12" id="KW-0805">Transcription regulation</keyword>
<organism evidence="28 29">
    <name type="scientific">Candidula unifasciata</name>
    <dbReference type="NCBI Taxonomy" id="100452"/>
    <lineage>
        <taxon>Eukaryota</taxon>
        <taxon>Metazoa</taxon>
        <taxon>Spiralia</taxon>
        <taxon>Lophotrochozoa</taxon>
        <taxon>Mollusca</taxon>
        <taxon>Gastropoda</taxon>
        <taxon>Heterobranchia</taxon>
        <taxon>Euthyneura</taxon>
        <taxon>Panpulmonata</taxon>
        <taxon>Eupulmonata</taxon>
        <taxon>Stylommatophora</taxon>
        <taxon>Helicina</taxon>
        <taxon>Helicoidea</taxon>
        <taxon>Geomitridae</taxon>
        <taxon>Candidula</taxon>
    </lineage>
</organism>
<dbReference type="GO" id="GO:0006974">
    <property type="term" value="P:DNA damage response"/>
    <property type="evidence" value="ECO:0007669"/>
    <property type="project" value="UniProtKB-KW"/>
</dbReference>
<feature type="compositionally biased region" description="Polar residues" evidence="24">
    <location>
        <begin position="619"/>
        <end position="635"/>
    </location>
</feature>
<feature type="non-terminal residue" evidence="28">
    <location>
        <position position="1"/>
    </location>
</feature>
<keyword evidence="15" id="KW-0829">Tyrosine-protein kinase</keyword>
<evidence type="ECO:0000256" key="4">
    <source>
        <dbReference type="ARBA" id="ARBA00022679"/>
    </source>
</evidence>
<feature type="compositionally biased region" description="Basic and acidic residues" evidence="24">
    <location>
        <begin position="84"/>
        <end position="114"/>
    </location>
</feature>
<evidence type="ECO:0000256" key="6">
    <source>
        <dbReference type="ARBA" id="ARBA00022741"/>
    </source>
</evidence>
<feature type="region of interest" description="Disordered" evidence="24">
    <location>
        <begin position="170"/>
        <end position="198"/>
    </location>
</feature>
<evidence type="ECO:0000256" key="24">
    <source>
        <dbReference type="SAM" id="MobiDB-lite"/>
    </source>
</evidence>
<feature type="domain" description="PHD-type" evidence="26">
    <location>
        <begin position="489"/>
        <end position="536"/>
    </location>
</feature>
<dbReference type="Pfam" id="PF00628">
    <property type="entry name" value="PHD"/>
    <property type="match status" value="2"/>
</dbReference>
<keyword evidence="5" id="KW-0479">Metal-binding</keyword>
<evidence type="ECO:0000256" key="11">
    <source>
        <dbReference type="ARBA" id="ARBA00022840"/>
    </source>
</evidence>
<feature type="domain" description="Bromo" evidence="25">
    <location>
        <begin position="655"/>
        <end position="725"/>
    </location>
</feature>
<dbReference type="GO" id="GO:0008270">
    <property type="term" value="F:zinc ion binding"/>
    <property type="evidence" value="ECO:0007669"/>
    <property type="project" value="UniProtKB-KW"/>
</dbReference>
<feature type="compositionally biased region" description="Basic and acidic residues" evidence="24">
    <location>
        <begin position="14"/>
        <end position="58"/>
    </location>
</feature>
<evidence type="ECO:0000256" key="18">
    <source>
        <dbReference type="ARBA" id="ARBA00051245"/>
    </source>
</evidence>
<dbReference type="AlphaFoldDB" id="A0A8S3Z1J6"/>
<dbReference type="PANTHER" id="PTHR46802">
    <property type="entry name" value="TYROSINE-PROTEIN KINASE BAZ1B"/>
    <property type="match status" value="1"/>
</dbReference>
<dbReference type="InterPro" id="IPR011011">
    <property type="entry name" value="Znf_FYVE_PHD"/>
</dbReference>
<feature type="region of interest" description="Disordered" evidence="24">
    <location>
        <begin position="347"/>
        <end position="384"/>
    </location>
</feature>
<keyword evidence="9" id="KW-0418">Kinase</keyword>
<dbReference type="InterPro" id="IPR028941">
    <property type="entry name" value="WHIM2_dom"/>
</dbReference>
<evidence type="ECO:0000256" key="22">
    <source>
        <dbReference type="PROSITE-ProRule" id="PRU00035"/>
    </source>
</evidence>
<feature type="compositionally biased region" description="Basic residues" evidence="24">
    <location>
        <begin position="541"/>
        <end position="551"/>
    </location>
</feature>
<dbReference type="SMART" id="SM00297">
    <property type="entry name" value="BROMO"/>
    <property type="match status" value="1"/>
</dbReference>
<keyword evidence="13" id="KW-0175">Coiled coil</keyword>
<dbReference type="InterPro" id="IPR001841">
    <property type="entry name" value="Znf_RING"/>
</dbReference>
<dbReference type="InterPro" id="IPR013083">
    <property type="entry name" value="Znf_RING/FYVE/PHD"/>
</dbReference>
<reference evidence="28" key="1">
    <citation type="submission" date="2021-04" db="EMBL/GenBank/DDBJ databases">
        <authorList>
            <consortium name="Molecular Ecology Group"/>
        </authorList>
    </citation>
    <scope>NUCLEOTIDE SEQUENCE</scope>
</reference>
<dbReference type="InterPro" id="IPR001965">
    <property type="entry name" value="Znf_PHD"/>
</dbReference>
<evidence type="ECO:0000256" key="15">
    <source>
        <dbReference type="ARBA" id="ARBA00023137"/>
    </source>
</evidence>
<dbReference type="SUPFAM" id="SSF57903">
    <property type="entry name" value="FYVE/PHD zinc finger"/>
    <property type="match status" value="2"/>
</dbReference>
<dbReference type="PANTHER" id="PTHR46802:SF1">
    <property type="entry name" value="TYROSINE-PROTEIN KINASE BAZ1B"/>
    <property type="match status" value="1"/>
</dbReference>
<dbReference type="InterPro" id="IPR018359">
    <property type="entry name" value="Bromodomain_CS"/>
</dbReference>
<dbReference type="PRINTS" id="PR00503">
    <property type="entry name" value="BROMODOMAIN"/>
</dbReference>
<keyword evidence="17" id="KW-0539">Nucleus</keyword>
<feature type="domain" description="RING-type" evidence="27">
    <location>
        <begin position="422"/>
        <end position="467"/>
    </location>
</feature>
<feature type="compositionally biased region" description="Acidic residues" evidence="24">
    <location>
        <begin position="562"/>
        <end position="583"/>
    </location>
</feature>
<dbReference type="InterPro" id="IPR036427">
    <property type="entry name" value="Bromodomain-like_sf"/>
</dbReference>
<evidence type="ECO:0000256" key="12">
    <source>
        <dbReference type="ARBA" id="ARBA00023015"/>
    </source>
</evidence>
<feature type="domain" description="PHD-type" evidence="26">
    <location>
        <begin position="419"/>
        <end position="469"/>
    </location>
</feature>
<keyword evidence="14 22" id="KW-0103">Bromodomain</keyword>
<protein>
    <recommendedName>
        <fullName evidence="20">Tyrosine-protein kinase BAZ1B</fullName>
        <ecNumber evidence="3">2.7.10.2</ecNumber>
    </recommendedName>
    <alternativeName>
        <fullName evidence="21">Bromodomain adjacent to zinc finger domain protein 1B</fullName>
    </alternativeName>
</protein>
<keyword evidence="11" id="KW-0067">ATP-binding</keyword>
<evidence type="ECO:0000256" key="7">
    <source>
        <dbReference type="ARBA" id="ARBA00022763"/>
    </source>
</evidence>
<evidence type="ECO:0000256" key="14">
    <source>
        <dbReference type="ARBA" id="ARBA00023117"/>
    </source>
</evidence>
<keyword evidence="16" id="KW-0804">Transcription</keyword>
<accession>A0A8S3Z1J6</accession>
<dbReference type="GO" id="GO:0140801">
    <property type="term" value="F:histone H2AXY142 kinase activity"/>
    <property type="evidence" value="ECO:0007669"/>
    <property type="project" value="InterPro"/>
</dbReference>
<dbReference type="PROSITE" id="PS50014">
    <property type="entry name" value="BROMODOMAIN_2"/>
    <property type="match status" value="1"/>
</dbReference>
<comment type="similarity">
    <text evidence="19">Belongs to the WAL family. BAZ1B subfamily.</text>
</comment>
<dbReference type="InterPro" id="IPR001487">
    <property type="entry name" value="Bromodomain"/>
</dbReference>
<dbReference type="GO" id="GO:0042393">
    <property type="term" value="F:histone binding"/>
    <property type="evidence" value="ECO:0007669"/>
    <property type="project" value="TreeGrafter"/>
</dbReference>
<evidence type="ECO:0000256" key="20">
    <source>
        <dbReference type="ARBA" id="ARBA00069894"/>
    </source>
</evidence>
<dbReference type="OrthoDB" id="784962at2759"/>
<evidence type="ECO:0000256" key="1">
    <source>
        <dbReference type="ARBA" id="ARBA00001936"/>
    </source>
</evidence>
<gene>
    <name evidence="28" type="ORF">CUNI_LOCUS6749</name>
</gene>
<evidence type="ECO:0000256" key="17">
    <source>
        <dbReference type="ARBA" id="ARBA00023242"/>
    </source>
</evidence>
<keyword evidence="29" id="KW-1185">Reference proteome</keyword>
<evidence type="ECO:0000256" key="23">
    <source>
        <dbReference type="PROSITE-ProRule" id="PRU00175"/>
    </source>
</evidence>
<dbReference type="SUPFAM" id="SSF47370">
    <property type="entry name" value="Bromodomain"/>
    <property type="match status" value="1"/>
</dbReference>
<feature type="region of interest" description="Disordered" evidence="24">
    <location>
        <begin position="1"/>
        <end position="114"/>
    </location>
</feature>
<evidence type="ECO:0000313" key="28">
    <source>
        <dbReference type="EMBL" id="CAG5121191.1"/>
    </source>
</evidence>
<dbReference type="PROSITE" id="PS50016">
    <property type="entry name" value="ZF_PHD_2"/>
    <property type="match status" value="2"/>
</dbReference>
<feature type="compositionally biased region" description="Acidic residues" evidence="24">
    <location>
        <begin position="176"/>
        <end position="189"/>
    </location>
</feature>
<dbReference type="PROSITE" id="PS50089">
    <property type="entry name" value="ZF_RING_2"/>
    <property type="match status" value="1"/>
</dbReference>
<dbReference type="Pfam" id="PF00439">
    <property type="entry name" value="Bromodomain"/>
    <property type="match status" value="1"/>
</dbReference>
<sequence>KQKLTEMKQINAMKKSEKHGTGGDKSGVSEDRGIKASDKRSAKEDLDDSPRGSLHNDREAEDVGDDASWGSIVKRRRHLAAKAAAEREKQEKERLAIREKEHQEEKEREKLRKKQEQISEAINLARMVLRHDPIGTDRHHDRYWVFTNVTPGLYVEKGWMGEEINYSVQRQTKEESELEVSSESEEDDAKNENSTQKSVYRAKKYAIETSFPRPGQNLWFTYRSQKDLDGLLKSLHPQGIRESWLKAEIKKRYDDISRVIIQAQRTNLELRDSDGDTEMLAAFKKELSDMELRLRNGGLGGVPNYDKWETELMEATDISTLGECLLKVKDGILDKFLQGFMKPVSKASETSDDIKEEGDEENKKIEGGDKEKPHEKEDKTEKAVREWKEQVERCPTMSRLHVLMALLDSCVKWEKSAENAKCKICRKKCNDAQLLLCDECNQAFHMYCLRPALTKLPSGDWFCPACKPRKPELRSLDSDSEAGEEEEKEDVCRECGGSEKLIVCSKCPAAFHTQCHDPPLRHPPRGVWECSDCKSGVNRRRRKGKLSRRAASKSASRKEVSASEEEEEDDEEDEDDGSDEDFVAEPSNFKSRSQKQEAARGRERKQQNLASVKGRVPRSRTSSQKNSASVVTPTRGSRRGPSELSLCEDILHKVMKHKASWPFLEPVDKKLVPDYYTLIKKPMDFQTMLKKCTRLSYASPQEFIEDAALVFENAEAYNKADSEVYTCMQEVEKLFKEALHKLLPDWPYYRTVTERDESSSGSETGRRKSRNK</sequence>
<feature type="region of interest" description="Disordered" evidence="24">
    <location>
        <begin position="753"/>
        <end position="772"/>
    </location>
</feature>
<dbReference type="Proteomes" id="UP000678393">
    <property type="component" value="Unassembled WGS sequence"/>
</dbReference>
<dbReference type="Gene3D" id="3.30.40.10">
    <property type="entry name" value="Zinc/RING finger domain, C3HC4 (zinc finger)"/>
    <property type="match status" value="2"/>
</dbReference>
<comment type="caution">
    <text evidence="28">The sequence shown here is derived from an EMBL/GenBank/DDBJ whole genome shotgun (WGS) entry which is preliminary data.</text>
</comment>
<keyword evidence="6" id="KW-0547">Nucleotide-binding</keyword>
<feature type="region of interest" description="Disordered" evidence="24">
    <location>
        <begin position="541"/>
        <end position="642"/>
    </location>
</feature>
<dbReference type="CDD" id="cd15628">
    <property type="entry name" value="PHD_BAZ1B"/>
    <property type="match status" value="1"/>
</dbReference>
<dbReference type="PROSITE" id="PS01359">
    <property type="entry name" value="ZF_PHD_1"/>
    <property type="match status" value="1"/>
</dbReference>
<dbReference type="Gene3D" id="1.20.920.10">
    <property type="entry name" value="Bromodomain-like"/>
    <property type="match status" value="1"/>
</dbReference>
<dbReference type="PROSITE" id="PS00633">
    <property type="entry name" value="BROMODOMAIN_1"/>
    <property type="match status" value="1"/>
</dbReference>
<evidence type="ECO:0000259" key="27">
    <source>
        <dbReference type="PROSITE" id="PS50089"/>
    </source>
</evidence>
<keyword evidence="8 23" id="KW-0863">Zinc-finger</keyword>
<dbReference type="GO" id="GO:0005524">
    <property type="term" value="F:ATP binding"/>
    <property type="evidence" value="ECO:0007669"/>
    <property type="project" value="UniProtKB-KW"/>
</dbReference>
<feature type="compositionally biased region" description="Acidic residues" evidence="24">
    <location>
        <begin position="350"/>
        <end position="360"/>
    </location>
</feature>
<dbReference type="GO" id="GO:0004715">
    <property type="term" value="F:non-membrane spanning protein tyrosine kinase activity"/>
    <property type="evidence" value="ECO:0007669"/>
    <property type="project" value="UniProtKB-EC"/>
</dbReference>
<name>A0A8S3Z1J6_9EUPU</name>